<dbReference type="RefSeq" id="WP_066242063.1">
    <property type="nucleotide sequence ID" value="NZ_LSGP01000017.1"/>
</dbReference>
<name>A0A154BRK4_ANASB</name>
<evidence type="ECO:0000313" key="7">
    <source>
        <dbReference type="Proteomes" id="UP000076268"/>
    </source>
</evidence>
<accession>A0A154BRK4</accession>
<dbReference type="InterPro" id="IPR050377">
    <property type="entry name" value="Radical_SAM_PqqE_MftC-like"/>
</dbReference>
<organism evidence="6 7">
    <name type="scientific">Anaerosporomusa subterranea</name>
    <dbReference type="NCBI Taxonomy" id="1794912"/>
    <lineage>
        <taxon>Bacteria</taxon>
        <taxon>Bacillati</taxon>
        <taxon>Bacillota</taxon>
        <taxon>Negativicutes</taxon>
        <taxon>Acetonemataceae</taxon>
        <taxon>Anaerosporomusa</taxon>
    </lineage>
</organism>
<evidence type="ECO:0000256" key="4">
    <source>
        <dbReference type="ARBA" id="ARBA00023014"/>
    </source>
</evidence>
<sequence length="268" mass="30163">MAFSTKMVTVFTTTHCTLNCKYCGSAMPKFREAGITYVADVQQVKNCIDELFKIYDYIDHLDFTGGEPLLWSGLAESLTHASQYRDKFGFLRVLTNGTLLPSQEMLSAIAPIHSQFDFFIDNYGALSQKVTELKSILNENGISYRETVYVGENQDFGGWIDFGDLNYNGYSDQELKQVYGSCLQAHHMCLTIFDGHLYNCTIAPVGMALGKIPKDDQNETVPLLDQSVTLEEKRRIAHQFGKYILKACQYCNGFDNKNAARFPAAEQA</sequence>
<dbReference type="Pfam" id="PF04055">
    <property type="entry name" value="Radical_SAM"/>
    <property type="match status" value="1"/>
</dbReference>
<keyword evidence="2" id="KW-0479">Metal-binding</keyword>
<dbReference type="InterPro" id="IPR007197">
    <property type="entry name" value="rSAM"/>
</dbReference>
<evidence type="ECO:0000256" key="1">
    <source>
        <dbReference type="ARBA" id="ARBA00022691"/>
    </source>
</evidence>
<evidence type="ECO:0000256" key="3">
    <source>
        <dbReference type="ARBA" id="ARBA00023004"/>
    </source>
</evidence>
<dbReference type="PANTHER" id="PTHR11228:SF7">
    <property type="entry name" value="PQQA PEPTIDE CYCLASE"/>
    <property type="match status" value="1"/>
</dbReference>
<dbReference type="AlphaFoldDB" id="A0A154BRK4"/>
<dbReference type="GO" id="GO:0051536">
    <property type="term" value="F:iron-sulfur cluster binding"/>
    <property type="evidence" value="ECO:0007669"/>
    <property type="project" value="UniProtKB-KW"/>
</dbReference>
<dbReference type="Proteomes" id="UP000076268">
    <property type="component" value="Unassembled WGS sequence"/>
</dbReference>
<reference evidence="6 7" key="1">
    <citation type="submission" date="2016-02" db="EMBL/GenBank/DDBJ databases">
        <title>Anaerosporomusa subterraneum gen. nov., sp. nov., a spore-forming obligate anaerobe isolated from saprolite.</title>
        <authorList>
            <person name="Choi J.K."/>
            <person name="Shah M."/>
            <person name="Yee N."/>
        </authorList>
    </citation>
    <scope>NUCLEOTIDE SEQUENCE [LARGE SCALE GENOMIC DNA]</scope>
    <source>
        <strain evidence="6 7">RU4</strain>
    </source>
</reference>
<dbReference type="InterPro" id="IPR058240">
    <property type="entry name" value="rSAM_sf"/>
</dbReference>
<dbReference type="SUPFAM" id="SSF102114">
    <property type="entry name" value="Radical SAM enzymes"/>
    <property type="match status" value="1"/>
</dbReference>
<evidence type="ECO:0000256" key="2">
    <source>
        <dbReference type="ARBA" id="ARBA00022723"/>
    </source>
</evidence>
<proteinExistence type="predicted"/>
<keyword evidence="4" id="KW-0411">Iron-sulfur</keyword>
<protein>
    <recommendedName>
        <fullName evidence="5">Radical SAM core domain-containing protein</fullName>
    </recommendedName>
</protein>
<gene>
    <name evidence="6" type="ORF">AXX12_08665</name>
</gene>
<dbReference type="STRING" id="1794912.AXX12_08665"/>
<keyword evidence="3" id="KW-0408">Iron</keyword>
<keyword evidence="7" id="KW-1185">Reference proteome</keyword>
<evidence type="ECO:0000259" key="5">
    <source>
        <dbReference type="Pfam" id="PF04055"/>
    </source>
</evidence>
<dbReference type="GO" id="GO:0046872">
    <property type="term" value="F:metal ion binding"/>
    <property type="evidence" value="ECO:0007669"/>
    <property type="project" value="UniProtKB-KW"/>
</dbReference>
<dbReference type="SFLD" id="SFLDS00029">
    <property type="entry name" value="Radical_SAM"/>
    <property type="match status" value="1"/>
</dbReference>
<dbReference type="OrthoDB" id="1854625at2"/>
<comment type="caution">
    <text evidence="6">The sequence shown here is derived from an EMBL/GenBank/DDBJ whole genome shotgun (WGS) entry which is preliminary data.</text>
</comment>
<dbReference type="GO" id="GO:0003824">
    <property type="term" value="F:catalytic activity"/>
    <property type="evidence" value="ECO:0007669"/>
    <property type="project" value="InterPro"/>
</dbReference>
<dbReference type="InterPro" id="IPR013785">
    <property type="entry name" value="Aldolase_TIM"/>
</dbReference>
<dbReference type="Gene3D" id="3.20.20.70">
    <property type="entry name" value="Aldolase class I"/>
    <property type="match status" value="1"/>
</dbReference>
<dbReference type="EMBL" id="LSGP01000017">
    <property type="protein sequence ID" value="KYZ76495.1"/>
    <property type="molecule type" value="Genomic_DNA"/>
</dbReference>
<feature type="domain" description="Radical SAM core" evidence="5">
    <location>
        <begin position="12"/>
        <end position="112"/>
    </location>
</feature>
<dbReference type="CDD" id="cd01335">
    <property type="entry name" value="Radical_SAM"/>
    <property type="match status" value="1"/>
</dbReference>
<dbReference type="PANTHER" id="PTHR11228">
    <property type="entry name" value="RADICAL SAM DOMAIN PROTEIN"/>
    <property type="match status" value="1"/>
</dbReference>
<keyword evidence="1" id="KW-0949">S-adenosyl-L-methionine</keyword>
<evidence type="ECO:0000313" key="6">
    <source>
        <dbReference type="EMBL" id="KYZ76495.1"/>
    </source>
</evidence>